<evidence type="ECO:0000256" key="7">
    <source>
        <dbReference type="PROSITE-ProRule" id="PRU01375"/>
    </source>
</evidence>
<reference evidence="9" key="1">
    <citation type="submission" date="2020-03" db="EMBL/GenBank/DDBJ databases">
        <title>Studies in the Genomics of Life Span.</title>
        <authorList>
            <person name="Glass D."/>
        </authorList>
    </citation>
    <scope>NUCLEOTIDE SEQUENCE</scope>
    <source>
        <strain evidence="9">SUZIE</strain>
        <tissue evidence="9">Muscle</tissue>
    </source>
</reference>
<dbReference type="InterPro" id="IPR039477">
    <property type="entry name" value="ILEI/PANDER_dom"/>
</dbReference>
<dbReference type="PANTHER" id="PTHR14592">
    <property type="entry name" value="UNCHARACTERIZED FAM3"/>
    <property type="match status" value="1"/>
</dbReference>
<evidence type="ECO:0000313" key="10">
    <source>
        <dbReference type="Proteomes" id="UP001166674"/>
    </source>
</evidence>
<evidence type="ECO:0000256" key="6">
    <source>
        <dbReference type="ARBA" id="ARBA00023157"/>
    </source>
</evidence>
<keyword evidence="6" id="KW-1015">Disulfide bond</keyword>
<comment type="subcellular location">
    <subcellularLocation>
        <location evidence="1">Secreted</location>
    </subcellularLocation>
</comment>
<comment type="similarity">
    <text evidence="2">Belongs to the FAM3 family.</text>
</comment>
<organism evidence="9 10">
    <name type="scientific">Sciurus carolinensis</name>
    <name type="common">Eastern gray squirrel</name>
    <dbReference type="NCBI Taxonomy" id="30640"/>
    <lineage>
        <taxon>Eukaryota</taxon>
        <taxon>Metazoa</taxon>
        <taxon>Chordata</taxon>
        <taxon>Craniata</taxon>
        <taxon>Vertebrata</taxon>
        <taxon>Euteleostomi</taxon>
        <taxon>Mammalia</taxon>
        <taxon>Eutheria</taxon>
        <taxon>Euarchontoglires</taxon>
        <taxon>Glires</taxon>
        <taxon>Rodentia</taxon>
        <taxon>Sciuromorpha</taxon>
        <taxon>Sciuridae</taxon>
        <taxon>Sciurinae</taxon>
        <taxon>Sciurini</taxon>
        <taxon>Sciurus</taxon>
    </lineage>
</organism>
<keyword evidence="5 7" id="KW-0430">Lectin</keyword>
<protein>
    <submittedName>
        <fullName evidence="9">Protein FAM3A</fullName>
    </submittedName>
</protein>
<dbReference type="AlphaFoldDB" id="A0AA41NK19"/>
<evidence type="ECO:0000259" key="8">
    <source>
        <dbReference type="Pfam" id="PF15711"/>
    </source>
</evidence>
<dbReference type="Proteomes" id="UP001166674">
    <property type="component" value="Unassembled WGS sequence"/>
</dbReference>
<keyword evidence="4" id="KW-0732">Signal</keyword>
<dbReference type="Pfam" id="PF15711">
    <property type="entry name" value="ILEI"/>
    <property type="match status" value="1"/>
</dbReference>
<comment type="caution">
    <text evidence="9">The sequence shown here is derived from an EMBL/GenBank/DDBJ whole genome shotgun (WGS) entry which is preliminary data.</text>
</comment>
<sequence length="122" mass="13449">MVSRAANVFEHKICLEDRMLMSSVKDNVGSVKDNVGPGLNIALVNGVSLEFIETGASNMWAGDVNDLLKFIHPLHEGTLVFVASCNDPVTKMNEETRKLFSELSSRNAKEPAFHDNWVFVGV</sequence>
<evidence type="ECO:0000256" key="2">
    <source>
        <dbReference type="ARBA" id="ARBA00010905"/>
    </source>
</evidence>
<name>A0AA41NK19_SCICA</name>
<evidence type="ECO:0000313" key="9">
    <source>
        <dbReference type="EMBL" id="MBZ3891875.1"/>
    </source>
</evidence>
<keyword evidence="3" id="KW-0964">Secreted</keyword>
<dbReference type="GO" id="GO:0030246">
    <property type="term" value="F:carbohydrate binding"/>
    <property type="evidence" value="ECO:0007669"/>
    <property type="project" value="UniProtKB-UniRule"/>
</dbReference>
<gene>
    <name evidence="9" type="ORF">SUZIE_215145</name>
</gene>
<evidence type="ECO:0000256" key="4">
    <source>
        <dbReference type="ARBA" id="ARBA00022729"/>
    </source>
</evidence>
<dbReference type="GO" id="GO:0005576">
    <property type="term" value="C:extracellular region"/>
    <property type="evidence" value="ECO:0007669"/>
    <property type="project" value="UniProtKB-SubCell"/>
</dbReference>
<evidence type="ECO:0000256" key="3">
    <source>
        <dbReference type="ARBA" id="ARBA00022525"/>
    </source>
</evidence>
<feature type="domain" description="ILEI/PANDER" evidence="8">
    <location>
        <begin position="38"/>
        <end position="122"/>
    </location>
</feature>
<dbReference type="PROSITE" id="PS52031">
    <property type="entry name" value="GG_LECTIN"/>
    <property type="match status" value="1"/>
</dbReference>
<dbReference type="EMBL" id="JAATJV010455055">
    <property type="protein sequence ID" value="MBZ3891875.1"/>
    <property type="molecule type" value="Genomic_DNA"/>
</dbReference>
<keyword evidence="10" id="KW-1185">Reference proteome</keyword>
<accession>A0AA41NK19</accession>
<evidence type="ECO:0000256" key="5">
    <source>
        <dbReference type="ARBA" id="ARBA00022734"/>
    </source>
</evidence>
<proteinExistence type="inferred from homology"/>
<dbReference type="InterPro" id="IPR039220">
    <property type="entry name" value="FAM3"/>
</dbReference>
<evidence type="ECO:0000256" key="1">
    <source>
        <dbReference type="ARBA" id="ARBA00004613"/>
    </source>
</evidence>